<keyword evidence="4" id="KW-0539">Nucleus</keyword>
<keyword evidence="10" id="KW-1185">Reference proteome</keyword>
<comment type="similarity">
    <text evidence="2">Belongs to the eukaryotic ribosomal protein eL24 family.</text>
</comment>
<evidence type="ECO:0000256" key="1">
    <source>
        <dbReference type="ARBA" id="ARBA00004123"/>
    </source>
</evidence>
<sequence>MRIEKCYFCSSHLYPGHGIQFVRNDCKIFKFCRSKCHRAFQKKKNPRKVRWTKAFRKSAGKELGVDPSFEFEKRRNAPQKYDREAWVKTVEAMKRIEKIKHKRSSHHIMQRLKKAKVLDKEKDIKEVQRNLSLIRSPAAGLKKAQEERMVEEIHESDEEMMAEEIEL</sequence>
<evidence type="ECO:0000256" key="4">
    <source>
        <dbReference type="ARBA" id="ARBA00023242"/>
    </source>
</evidence>
<dbReference type="GO" id="GO:0005730">
    <property type="term" value="C:nucleolus"/>
    <property type="evidence" value="ECO:0007669"/>
    <property type="project" value="TreeGrafter"/>
</dbReference>
<dbReference type="EMBL" id="CAJVCH010122537">
    <property type="protein sequence ID" value="CAG7725475.1"/>
    <property type="molecule type" value="Genomic_DNA"/>
</dbReference>
<proteinExistence type="inferred from homology"/>
<comment type="caution">
    <text evidence="9">The sequence shown here is derived from an EMBL/GenBank/DDBJ whole genome shotgun (WGS) entry which is preliminary data.</text>
</comment>
<dbReference type="AlphaFoldDB" id="A0A8J2K0K0"/>
<dbReference type="GO" id="GO:0042273">
    <property type="term" value="P:ribosomal large subunit biogenesis"/>
    <property type="evidence" value="ECO:0007669"/>
    <property type="project" value="TreeGrafter"/>
</dbReference>
<dbReference type="GO" id="GO:0003735">
    <property type="term" value="F:structural constituent of ribosome"/>
    <property type="evidence" value="ECO:0007669"/>
    <property type="project" value="InterPro"/>
</dbReference>
<dbReference type="InterPro" id="IPR023442">
    <property type="entry name" value="Ribosomal_eL24_CS"/>
</dbReference>
<dbReference type="PANTHER" id="PTHR10792">
    <property type="entry name" value="60S RIBOSOMAL PROTEIN L24"/>
    <property type="match status" value="1"/>
</dbReference>
<comment type="subunit">
    <text evidence="7">Associated with nucleolar and cytoplasmic pre-60S particles. At the end of biogenesis it dissociates from cytoplasmic pre-60S particles and is likely to be exchanged for its ribosomal homologue, RPL24.</text>
</comment>
<evidence type="ECO:0000259" key="8">
    <source>
        <dbReference type="SMART" id="SM00746"/>
    </source>
</evidence>
<evidence type="ECO:0000256" key="6">
    <source>
        <dbReference type="ARBA" id="ARBA00059003"/>
    </source>
</evidence>
<reference evidence="9" key="1">
    <citation type="submission" date="2021-06" db="EMBL/GenBank/DDBJ databases">
        <authorList>
            <person name="Hodson N. C."/>
            <person name="Mongue J. A."/>
            <person name="Jaron S. K."/>
        </authorList>
    </citation>
    <scope>NUCLEOTIDE SEQUENCE</scope>
</reference>
<dbReference type="InterPro" id="IPR000988">
    <property type="entry name" value="Ribosomal_eL24-rel_N"/>
</dbReference>
<comment type="function">
    <text evidence="6">Involved in the biogenesis of the 60S ribosomal subunit. Ensures the docking of NOG1 to pre-60S particles.</text>
</comment>
<evidence type="ECO:0000256" key="5">
    <source>
        <dbReference type="ARBA" id="ARBA00039784"/>
    </source>
</evidence>
<evidence type="ECO:0000256" key="3">
    <source>
        <dbReference type="ARBA" id="ARBA00022517"/>
    </source>
</evidence>
<dbReference type="OrthoDB" id="10262490at2759"/>
<gene>
    <name evidence="9" type="ORF">AFUS01_LOCUS14430</name>
</gene>
<protein>
    <recommendedName>
        <fullName evidence="5">Probable ribosome biogenesis protein RLP24</fullName>
    </recommendedName>
</protein>
<name>A0A8J2K0K0_9HEXA</name>
<dbReference type="InterPro" id="IPR011017">
    <property type="entry name" value="TRASH_dom"/>
</dbReference>
<feature type="domain" description="TRASH" evidence="8">
    <location>
        <begin position="6"/>
        <end position="44"/>
    </location>
</feature>
<dbReference type="SMART" id="SM00746">
    <property type="entry name" value="TRASH"/>
    <property type="match status" value="1"/>
</dbReference>
<dbReference type="PROSITE" id="PS01073">
    <property type="entry name" value="RIBOSOMAL_L24E"/>
    <property type="match status" value="1"/>
</dbReference>
<dbReference type="InterPro" id="IPR056366">
    <property type="entry name" value="Ribosomal_eL24"/>
</dbReference>
<comment type="subcellular location">
    <subcellularLocation>
        <location evidence="1">Nucleus</location>
    </subcellularLocation>
</comment>
<evidence type="ECO:0000313" key="9">
    <source>
        <dbReference type="EMBL" id="CAG7725475.1"/>
    </source>
</evidence>
<dbReference type="CDD" id="cd00472">
    <property type="entry name" value="Ribosomal_L24e_L24"/>
    <property type="match status" value="1"/>
</dbReference>
<evidence type="ECO:0000256" key="2">
    <source>
        <dbReference type="ARBA" id="ARBA00005647"/>
    </source>
</evidence>
<accession>A0A8J2K0K0</accession>
<evidence type="ECO:0000313" key="10">
    <source>
        <dbReference type="Proteomes" id="UP000708208"/>
    </source>
</evidence>
<evidence type="ECO:0000256" key="7">
    <source>
        <dbReference type="ARBA" id="ARBA00064137"/>
    </source>
</evidence>
<dbReference type="PANTHER" id="PTHR10792:SF8">
    <property type="entry name" value="RIBOSOME BIOGENESIS PROTEIN RLP24-RELATED"/>
    <property type="match status" value="1"/>
</dbReference>
<dbReference type="FunFam" id="2.30.170.20:FF:000001">
    <property type="entry name" value="probable ribosome biogenesis protein RLP24"/>
    <property type="match status" value="1"/>
</dbReference>
<keyword evidence="3" id="KW-0690">Ribosome biogenesis</keyword>
<dbReference type="Proteomes" id="UP000708208">
    <property type="component" value="Unassembled WGS sequence"/>
</dbReference>
<dbReference type="Pfam" id="PF01246">
    <property type="entry name" value="Ribosomal_L24e"/>
    <property type="match status" value="1"/>
</dbReference>
<organism evidence="9 10">
    <name type="scientific">Allacma fusca</name>
    <dbReference type="NCBI Taxonomy" id="39272"/>
    <lineage>
        <taxon>Eukaryota</taxon>
        <taxon>Metazoa</taxon>
        <taxon>Ecdysozoa</taxon>
        <taxon>Arthropoda</taxon>
        <taxon>Hexapoda</taxon>
        <taxon>Collembola</taxon>
        <taxon>Symphypleona</taxon>
        <taxon>Sminthuridae</taxon>
        <taxon>Allacma</taxon>
    </lineage>
</organism>